<sequence length="261" mass="29151">MSGRGTPTGSQRGSRGRRSADGENDDEYEQPDLPATAKGKTKGQDPLNRPRGNLPPPPEFSGELDDPTVFKCYKALVDNWVFIAENIIGPEEIGPRLFGALKDKAFEYVEDDAPSTFAVPNGVELLLQKLALFDQLPSVKIGSAMDDFFIWIISKQAVLQAKAVELDIPDPIIIRQFMKSSQLDAKTQATLLMAAGSTFKWKPLKEQAATLFPLPLVPRNKYQGDRKWRPQLNSVNMANNDGQHDEVWHDEEQRCEDDDQP</sequence>
<organism evidence="2 3">
    <name type="scientific">Prorocentrum cordatum</name>
    <dbReference type="NCBI Taxonomy" id="2364126"/>
    <lineage>
        <taxon>Eukaryota</taxon>
        <taxon>Sar</taxon>
        <taxon>Alveolata</taxon>
        <taxon>Dinophyceae</taxon>
        <taxon>Prorocentrales</taxon>
        <taxon>Prorocentraceae</taxon>
        <taxon>Prorocentrum</taxon>
    </lineage>
</organism>
<dbReference type="EMBL" id="CAUYUJ010003403">
    <property type="protein sequence ID" value="CAK0805200.1"/>
    <property type="molecule type" value="Genomic_DNA"/>
</dbReference>
<comment type="caution">
    <text evidence="2">The sequence shown here is derived from an EMBL/GenBank/DDBJ whole genome shotgun (WGS) entry which is preliminary data.</text>
</comment>
<dbReference type="Proteomes" id="UP001189429">
    <property type="component" value="Unassembled WGS sequence"/>
</dbReference>
<reference evidence="2" key="1">
    <citation type="submission" date="2023-10" db="EMBL/GenBank/DDBJ databases">
        <authorList>
            <person name="Chen Y."/>
            <person name="Shah S."/>
            <person name="Dougan E. K."/>
            <person name="Thang M."/>
            <person name="Chan C."/>
        </authorList>
    </citation>
    <scope>NUCLEOTIDE SEQUENCE [LARGE SCALE GENOMIC DNA]</scope>
</reference>
<feature type="compositionally biased region" description="Polar residues" evidence="1">
    <location>
        <begin position="231"/>
        <end position="241"/>
    </location>
</feature>
<proteinExistence type="predicted"/>
<gene>
    <name evidence="2" type="ORF">PCOR1329_LOCUS11784</name>
</gene>
<evidence type="ECO:0000313" key="3">
    <source>
        <dbReference type="Proteomes" id="UP001189429"/>
    </source>
</evidence>
<evidence type="ECO:0000256" key="1">
    <source>
        <dbReference type="SAM" id="MobiDB-lite"/>
    </source>
</evidence>
<evidence type="ECO:0000313" key="2">
    <source>
        <dbReference type="EMBL" id="CAK0805200.1"/>
    </source>
</evidence>
<feature type="compositionally biased region" description="Basic and acidic residues" evidence="1">
    <location>
        <begin position="242"/>
        <end position="252"/>
    </location>
</feature>
<protein>
    <submittedName>
        <fullName evidence="2">Uncharacterized protein</fullName>
    </submittedName>
</protein>
<keyword evidence="3" id="KW-1185">Reference proteome</keyword>
<feature type="region of interest" description="Disordered" evidence="1">
    <location>
        <begin position="1"/>
        <end position="61"/>
    </location>
</feature>
<accession>A0ABN9QGU2</accession>
<name>A0ABN9QGU2_9DINO</name>
<feature type="compositionally biased region" description="Low complexity" evidence="1">
    <location>
        <begin position="1"/>
        <end position="13"/>
    </location>
</feature>
<feature type="region of interest" description="Disordered" evidence="1">
    <location>
        <begin position="228"/>
        <end position="261"/>
    </location>
</feature>